<comment type="subcellular location">
    <subcellularLocation>
        <location evidence="2">Cell membrane</location>
        <topology evidence="2">Peripheral membrane protein</topology>
    </subcellularLocation>
</comment>
<name>A0A974RX67_9GAMM</name>
<gene>
    <name evidence="13" type="primary">ppx</name>
    <name evidence="13" type="ORF">JHT90_01065</name>
</gene>
<dbReference type="RefSeq" id="WP_201093047.1">
    <property type="nucleotide sequence ID" value="NZ_CP067393.1"/>
</dbReference>
<keyword evidence="14" id="KW-1185">Reference proteome</keyword>
<proteinExistence type="inferred from homology"/>
<dbReference type="AlphaFoldDB" id="A0A974RX67"/>
<dbReference type="FunFam" id="3.30.420.40:FF:000023">
    <property type="entry name" value="Guanosine-5'-triphosphate,3'-diphosphate pyrophosphatase"/>
    <property type="match status" value="1"/>
</dbReference>
<accession>A0A974RX67</accession>
<dbReference type="Pfam" id="PF21447">
    <property type="entry name" value="Ppx-GppA_III"/>
    <property type="match status" value="1"/>
</dbReference>
<evidence type="ECO:0000256" key="2">
    <source>
        <dbReference type="ARBA" id="ARBA00004202"/>
    </source>
</evidence>
<evidence type="ECO:0000256" key="8">
    <source>
        <dbReference type="ARBA" id="ARBA00022801"/>
    </source>
</evidence>
<dbReference type="PANTHER" id="PTHR30005">
    <property type="entry name" value="EXOPOLYPHOSPHATASE"/>
    <property type="match status" value="1"/>
</dbReference>
<comment type="cofactor">
    <cofactor evidence="1">
        <name>Mg(2+)</name>
        <dbReference type="ChEBI" id="CHEBI:18420"/>
    </cofactor>
</comment>
<dbReference type="GO" id="GO:0005886">
    <property type="term" value="C:plasma membrane"/>
    <property type="evidence" value="ECO:0007669"/>
    <property type="project" value="UniProtKB-SubCell"/>
</dbReference>
<keyword evidence="8 13" id="KW-0378">Hydrolase</keyword>
<evidence type="ECO:0000256" key="7">
    <source>
        <dbReference type="ARBA" id="ARBA00022475"/>
    </source>
</evidence>
<evidence type="ECO:0000256" key="9">
    <source>
        <dbReference type="ARBA" id="ARBA00023136"/>
    </source>
</evidence>
<dbReference type="Pfam" id="PF02541">
    <property type="entry name" value="Ppx-GppA"/>
    <property type="match status" value="1"/>
</dbReference>
<dbReference type="InterPro" id="IPR030673">
    <property type="entry name" value="PyroPPase_GppA_Ppx"/>
</dbReference>
<reference evidence="13 14" key="1">
    <citation type="submission" date="2021-01" db="EMBL/GenBank/DDBJ databases">
        <title>Entomomonas sp. F2A isolated from a house cricket (Acheta domesticus).</title>
        <authorList>
            <person name="Spergser J."/>
            <person name="Busse H.-J."/>
        </authorList>
    </citation>
    <scope>NUCLEOTIDE SEQUENCE [LARGE SCALE GENOMIC DNA]</scope>
    <source>
        <strain evidence="13 14">F2A</strain>
    </source>
</reference>
<dbReference type="Gene3D" id="3.30.420.150">
    <property type="entry name" value="Exopolyphosphatase. Domain 2"/>
    <property type="match status" value="1"/>
</dbReference>
<dbReference type="InterPro" id="IPR003695">
    <property type="entry name" value="Ppx_GppA_N"/>
</dbReference>
<comment type="similarity">
    <text evidence="3">Belongs to the GppA/Ppx family.</text>
</comment>
<sequence length="501" mass="57342">MVANKNIHSVVATIDLGSNSFHMLLARVDDEKIRVLEQLGEKVQLAAGITDNLQLDDQAMERGYNCLKRFAQFVNDMPLGSVRVVGTNALREARNRKVFIKHAEEILKHPVEIISGREEARLIYLGVSHTLRSSKDKRLVVDIGGGSTEFIIGQDFEPKLLESQQMGCVSYNKRFFVGEKLTASRYAQAYTAARLELMAIEQSLQKMGWQEAVGSSGTIKAIANACKSAGYSTSEADITREGITWLKQKILKLGDIEKLNIEGIKNDRRAILPPGLAILEAVFDALDIDKMMYSEGALREGVLYDQLGRYTHEDVRERTMTYLQERYRVDMEQATRVSEKALETLEQVAEAWGLEDEWYRELLEWAAKVHEIGLDIAHYQYHKHSAYLLEYSELLGFSKQEQQELALLVRGHRRNIPKEKFEEATENSEQLIRLCILLRFAILFHHIRSDQNKPIVKLVAKTKKLEIRFPENWLEENPLTRADFVQEASWLKRIGYDLNVS</sequence>
<evidence type="ECO:0000256" key="1">
    <source>
        <dbReference type="ARBA" id="ARBA00001946"/>
    </source>
</evidence>
<evidence type="ECO:0000256" key="5">
    <source>
        <dbReference type="ARBA" id="ARBA00012451"/>
    </source>
</evidence>
<dbReference type="InterPro" id="IPR050273">
    <property type="entry name" value="GppA/Ppx_hydrolase"/>
</dbReference>
<dbReference type="InterPro" id="IPR043129">
    <property type="entry name" value="ATPase_NBD"/>
</dbReference>
<dbReference type="GO" id="GO:0006798">
    <property type="term" value="P:polyphosphate catabolic process"/>
    <property type="evidence" value="ECO:0007669"/>
    <property type="project" value="TreeGrafter"/>
</dbReference>
<dbReference type="PANTHER" id="PTHR30005:SF14">
    <property type="entry name" value="EXOPOLYPHOSPHATASE"/>
    <property type="match status" value="1"/>
</dbReference>
<evidence type="ECO:0000313" key="14">
    <source>
        <dbReference type="Proteomes" id="UP000595278"/>
    </source>
</evidence>
<dbReference type="GO" id="GO:0004309">
    <property type="term" value="F:exopolyphosphatase activity"/>
    <property type="evidence" value="ECO:0007669"/>
    <property type="project" value="UniProtKB-EC"/>
</dbReference>
<evidence type="ECO:0000256" key="3">
    <source>
        <dbReference type="ARBA" id="ARBA00007125"/>
    </source>
</evidence>
<comment type="catalytic activity">
    <reaction evidence="10">
        <text>[phosphate](n) + H2O = [phosphate](n-1) + phosphate + H(+)</text>
        <dbReference type="Rhea" id="RHEA:21528"/>
        <dbReference type="Rhea" id="RHEA-COMP:9859"/>
        <dbReference type="Rhea" id="RHEA-COMP:14279"/>
        <dbReference type="ChEBI" id="CHEBI:15377"/>
        <dbReference type="ChEBI" id="CHEBI:15378"/>
        <dbReference type="ChEBI" id="CHEBI:16838"/>
        <dbReference type="ChEBI" id="CHEBI:43474"/>
        <dbReference type="EC" id="3.6.1.11"/>
    </reaction>
</comment>
<comment type="subunit">
    <text evidence="4">Homodimer.</text>
</comment>
<dbReference type="SUPFAM" id="SSF53067">
    <property type="entry name" value="Actin-like ATPase domain"/>
    <property type="match status" value="2"/>
</dbReference>
<dbReference type="PIRSF" id="PIRSF001267">
    <property type="entry name" value="Pyrophosphatase_GppA_Ppx"/>
    <property type="match status" value="1"/>
</dbReference>
<dbReference type="InterPro" id="IPR048950">
    <property type="entry name" value="Ppx_GppA_C"/>
</dbReference>
<dbReference type="EMBL" id="CP067393">
    <property type="protein sequence ID" value="QQP85882.1"/>
    <property type="molecule type" value="Genomic_DNA"/>
</dbReference>
<protein>
    <recommendedName>
        <fullName evidence="6">Exopolyphosphatase</fullName>
        <ecNumber evidence="5">3.6.1.11</ecNumber>
    </recommendedName>
</protein>
<dbReference type="SUPFAM" id="SSF109604">
    <property type="entry name" value="HD-domain/PDEase-like"/>
    <property type="match status" value="1"/>
</dbReference>
<evidence type="ECO:0000313" key="13">
    <source>
        <dbReference type="EMBL" id="QQP85882.1"/>
    </source>
</evidence>
<feature type="domain" description="Ppx/GppA phosphatase C-terminal" evidence="12">
    <location>
        <begin position="315"/>
        <end position="487"/>
    </location>
</feature>
<keyword evidence="7" id="KW-1003">Cell membrane</keyword>
<dbReference type="CDD" id="cd24053">
    <property type="entry name" value="ASKHA_NBD_EcPPX-GppA-like"/>
    <property type="match status" value="1"/>
</dbReference>
<dbReference type="FunFam" id="3.30.420.150:FF:000001">
    <property type="entry name" value="Guanosine-5'-triphosphate,3'-diphosphate pyrophosphatase"/>
    <property type="match status" value="1"/>
</dbReference>
<dbReference type="KEGG" id="eaz:JHT90_01065"/>
<dbReference type="Gene3D" id="1.10.3210.10">
    <property type="entry name" value="Hypothetical protein af1432"/>
    <property type="match status" value="1"/>
</dbReference>
<dbReference type="Proteomes" id="UP000595278">
    <property type="component" value="Chromosome"/>
</dbReference>
<organism evidence="13 14">
    <name type="scientific">Entomomonas asaccharolytica</name>
    <dbReference type="NCBI Taxonomy" id="2785331"/>
    <lineage>
        <taxon>Bacteria</taxon>
        <taxon>Pseudomonadati</taxon>
        <taxon>Pseudomonadota</taxon>
        <taxon>Gammaproteobacteria</taxon>
        <taxon>Pseudomonadales</taxon>
        <taxon>Pseudomonadaceae</taxon>
        <taxon>Entomomonas</taxon>
    </lineage>
</organism>
<feature type="domain" description="Ppx/GppA phosphatase N-terminal" evidence="11">
    <location>
        <begin position="26"/>
        <end position="308"/>
    </location>
</feature>
<dbReference type="EC" id="3.6.1.11" evidence="5"/>
<dbReference type="NCBIfam" id="TIGR03706">
    <property type="entry name" value="exo_poly_only"/>
    <property type="match status" value="1"/>
</dbReference>
<evidence type="ECO:0000259" key="12">
    <source>
        <dbReference type="Pfam" id="PF21447"/>
    </source>
</evidence>
<evidence type="ECO:0000256" key="6">
    <source>
        <dbReference type="ARBA" id="ARBA00020416"/>
    </source>
</evidence>
<keyword evidence="9" id="KW-0472">Membrane</keyword>
<evidence type="ECO:0000259" key="11">
    <source>
        <dbReference type="Pfam" id="PF02541"/>
    </source>
</evidence>
<dbReference type="Gene3D" id="3.30.420.40">
    <property type="match status" value="1"/>
</dbReference>
<evidence type="ECO:0000256" key="4">
    <source>
        <dbReference type="ARBA" id="ARBA00011738"/>
    </source>
</evidence>
<dbReference type="InterPro" id="IPR022371">
    <property type="entry name" value="Exopolyphosphatase"/>
</dbReference>
<evidence type="ECO:0000256" key="10">
    <source>
        <dbReference type="ARBA" id="ARBA00047607"/>
    </source>
</evidence>